<dbReference type="GO" id="GO:0005794">
    <property type="term" value="C:Golgi apparatus"/>
    <property type="evidence" value="ECO:0007669"/>
    <property type="project" value="TreeGrafter"/>
</dbReference>
<dbReference type="GO" id="GO:0031902">
    <property type="term" value="C:late endosome membrane"/>
    <property type="evidence" value="ECO:0007669"/>
    <property type="project" value="TreeGrafter"/>
</dbReference>
<dbReference type="InterPro" id="IPR006342">
    <property type="entry name" value="FkbM_mtfrase"/>
</dbReference>
<dbReference type="AlphaFoldDB" id="A0A382BEU5"/>
<gene>
    <name evidence="2" type="ORF">METZ01_LOCUS165172</name>
</gene>
<dbReference type="GO" id="GO:0016197">
    <property type="term" value="P:endosomal transport"/>
    <property type="evidence" value="ECO:0007669"/>
    <property type="project" value="TreeGrafter"/>
</dbReference>
<dbReference type="NCBIfam" id="TIGR01444">
    <property type="entry name" value="fkbM_fam"/>
    <property type="match status" value="1"/>
</dbReference>
<evidence type="ECO:0000259" key="1">
    <source>
        <dbReference type="Pfam" id="PF05050"/>
    </source>
</evidence>
<feature type="domain" description="Methyltransferase FkbM" evidence="1">
    <location>
        <begin position="86"/>
        <end position="251"/>
    </location>
</feature>
<dbReference type="InterPro" id="IPR029063">
    <property type="entry name" value="SAM-dependent_MTases_sf"/>
</dbReference>
<dbReference type="GO" id="GO:0005886">
    <property type="term" value="C:plasma membrane"/>
    <property type="evidence" value="ECO:0007669"/>
    <property type="project" value="TreeGrafter"/>
</dbReference>
<dbReference type="InterPro" id="IPR053202">
    <property type="entry name" value="EGF_Rcpt_Signaling_Reg"/>
</dbReference>
<proteinExistence type="predicted"/>
<accession>A0A382BEU5</accession>
<reference evidence="2" key="1">
    <citation type="submission" date="2018-05" db="EMBL/GenBank/DDBJ databases">
        <authorList>
            <person name="Lanie J.A."/>
            <person name="Ng W.-L."/>
            <person name="Kazmierczak K.M."/>
            <person name="Andrzejewski T.M."/>
            <person name="Davidsen T.M."/>
            <person name="Wayne K.J."/>
            <person name="Tettelin H."/>
            <person name="Glass J.I."/>
            <person name="Rusch D."/>
            <person name="Podicherti R."/>
            <person name="Tsui H.-C.T."/>
            <person name="Winkler M.E."/>
        </authorList>
    </citation>
    <scope>NUCLEOTIDE SEQUENCE</scope>
</reference>
<dbReference type="SUPFAM" id="SSF53335">
    <property type="entry name" value="S-adenosyl-L-methionine-dependent methyltransferases"/>
    <property type="match status" value="1"/>
</dbReference>
<dbReference type="Gene3D" id="3.40.50.150">
    <property type="entry name" value="Vaccinia Virus protein VP39"/>
    <property type="match status" value="1"/>
</dbReference>
<dbReference type="Pfam" id="PF05050">
    <property type="entry name" value="Methyltransf_21"/>
    <property type="match status" value="1"/>
</dbReference>
<sequence length="273" mass="31215">MLNINFEGKVRFYKLINFSIANNIDIYALLQTALLKNALVTEEQKLLSNFIKSVRDKSKIFKSQLLQDVFASFIVGDLFDKTFLEFGATDGISLSNSYMLEKNLGWTGVLAEPSPQWHAKLKNNRPNTKILTDCIWKSSGEKLDFFVSDVGILSTLVDFKHNDLSSMPNNTEARIKNGKVVEVETVSINEVMETNFNGNSPSYVSIDTEGSEYEILNSLDFEKYRPVVFTIEHNYTNLQSKIDELMISNGYLRVFRKLTSFDAWYVRSDAIKY</sequence>
<evidence type="ECO:0000313" key="2">
    <source>
        <dbReference type="EMBL" id="SVB12318.1"/>
    </source>
</evidence>
<protein>
    <recommendedName>
        <fullName evidence="1">Methyltransferase FkbM domain-containing protein</fullName>
    </recommendedName>
</protein>
<dbReference type="GO" id="GO:0005789">
    <property type="term" value="C:endoplasmic reticulum membrane"/>
    <property type="evidence" value="ECO:0007669"/>
    <property type="project" value="TreeGrafter"/>
</dbReference>
<name>A0A382BEU5_9ZZZZ</name>
<dbReference type="PANTHER" id="PTHR34009:SF2">
    <property type="entry name" value="PROTEIN STAR"/>
    <property type="match status" value="1"/>
</dbReference>
<dbReference type="PANTHER" id="PTHR34009">
    <property type="entry name" value="PROTEIN STAR"/>
    <property type="match status" value="1"/>
</dbReference>
<dbReference type="EMBL" id="UINC01029497">
    <property type="protein sequence ID" value="SVB12318.1"/>
    <property type="molecule type" value="Genomic_DNA"/>
</dbReference>
<organism evidence="2">
    <name type="scientific">marine metagenome</name>
    <dbReference type="NCBI Taxonomy" id="408172"/>
    <lineage>
        <taxon>unclassified sequences</taxon>
        <taxon>metagenomes</taxon>
        <taxon>ecological metagenomes</taxon>
    </lineage>
</organism>
<dbReference type="GO" id="GO:0006888">
    <property type="term" value="P:endoplasmic reticulum to Golgi vesicle-mediated transport"/>
    <property type="evidence" value="ECO:0007669"/>
    <property type="project" value="TreeGrafter"/>
</dbReference>